<dbReference type="PANTHER" id="PTHR24016:SF0">
    <property type="entry name" value="CONSERVED OLIGOMERIC GOLGI COMPLEX SUBUNIT 4"/>
    <property type="match status" value="1"/>
</dbReference>
<gene>
    <name evidence="2" type="ORF">OMED0930_LOCUS1710</name>
</gene>
<protein>
    <recommendedName>
        <fullName evidence="1">Conserved oligomeric Golgi complex subunit 4 C-terminal domain-containing protein</fullName>
    </recommendedName>
</protein>
<accession>A0A7S0WKY8</accession>
<dbReference type="Gene3D" id="1.20.58.1970">
    <property type="match status" value="1"/>
</dbReference>
<evidence type="ECO:0000313" key="2">
    <source>
        <dbReference type="EMBL" id="CAD8810616.1"/>
    </source>
</evidence>
<sequence>MPEAEVFNVVRANSSSTSSKGASPLANLSDFVNSPNKKVVTKSTQRLKELGQAVKNLKATRDVMLMLYQFKMEELAIKRSLVENDIETASVHAKKCYKIVTRCSLLHTSLPLYSKLENLMEDLRLYLASYSKSAVGTGRSRDITSLITTYPSLGPSDQGISFISELLVDCVNFEISSQNAFLNNEPLKEIPFIFSYALRFLDLYFPDLNKYFEQGALHLLVQSVNSRVSSIVKPRLVTFANKHGTGALSEDEIENTVLIGRACKAFCEELQARTGANLRGDDARSSVRIDSSMHDNIRVLCLVYISNEIRLLRQQYSEIVRHSLSQGLIDAACVHDIFYVLQRSTQRSHATSWSKALQTIVREVNEVLKDLHGRISQVSSNLSQNSESVSLSELGACIIRGDKGIENFISRSGVSCRVKAAIVSELIVDFSRGMNHSLESFVEEQRAKNPNWCSLQVELEELRRTAVAFERLSIELTNTLAHDSVGLVKQILNQLSLTQYILSEKQFDLLAGSKVWAQPLIWLYEQLAKAFGHESSMQNCTTWLPKFLELLAARLCITLEMTLFGNLTFNQLGILLFERELRVLVAGLSNLTQTSVRTTFSRLLSACRILSVDSITDVVDFWDAASCRLLEFNLDESLQVLKRRVDFTEMIVIETLDSLAQGERK</sequence>
<dbReference type="AlphaFoldDB" id="A0A7S0WKY8"/>
<dbReference type="PANTHER" id="PTHR24016">
    <property type="entry name" value="CONSERVED OLIGOMERIC GOLGI COMPLEX SUBUNIT 4"/>
    <property type="match status" value="1"/>
</dbReference>
<dbReference type="InterPro" id="IPR048682">
    <property type="entry name" value="COG4"/>
</dbReference>
<name>A0A7S0WKY8_9CHLO</name>
<dbReference type="Pfam" id="PF20662">
    <property type="entry name" value="COG4_C"/>
    <property type="match status" value="1"/>
</dbReference>
<feature type="domain" description="Conserved oligomeric Golgi complex subunit 4 C-terminal" evidence="1">
    <location>
        <begin position="489"/>
        <end position="624"/>
    </location>
</feature>
<dbReference type="EMBL" id="HBFO01002464">
    <property type="protein sequence ID" value="CAD8810616.1"/>
    <property type="molecule type" value="Transcribed_RNA"/>
</dbReference>
<dbReference type="InterPro" id="IPR048684">
    <property type="entry name" value="COG4_C"/>
</dbReference>
<proteinExistence type="predicted"/>
<organism evidence="2">
    <name type="scientific">Ostreococcus mediterraneus</name>
    <dbReference type="NCBI Taxonomy" id="1486918"/>
    <lineage>
        <taxon>Eukaryota</taxon>
        <taxon>Viridiplantae</taxon>
        <taxon>Chlorophyta</taxon>
        <taxon>Mamiellophyceae</taxon>
        <taxon>Mamiellales</taxon>
        <taxon>Bathycoccaceae</taxon>
        <taxon>Ostreococcus</taxon>
    </lineage>
</organism>
<evidence type="ECO:0000259" key="1">
    <source>
        <dbReference type="Pfam" id="PF20662"/>
    </source>
</evidence>
<reference evidence="2" key="1">
    <citation type="submission" date="2021-01" db="EMBL/GenBank/DDBJ databases">
        <authorList>
            <person name="Corre E."/>
            <person name="Pelletier E."/>
            <person name="Niang G."/>
            <person name="Scheremetjew M."/>
            <person name="Finn R."/>
            <person name="Kale V."/>
            <person name="Holt S."/>
            <person name="Cochrane G."/>
            <person name="Meng A."/>
            <person name="Brown T."/>
            <person name="Cohen L."/>
        </authorList>
    </citation>
    <scope>NUCLEOTIDE SEQUENCE</scope>
    <source>
        <strain evidence="2">Clade-D-RCC1621</strain>
    </source>
</reference>